<accession>A0A6L6IRD9</accession>
<sequence length="293" mass="33720">MNTTSEMPAWVTIDEAVNIINSRKKNESLIKSSDLYRYALYGNLTFSIYFQSPVKLRRIAIVNNTAEYIEVSENITERLCYLCHKCFINNDNLVLKTEGEYISPSHNILDASLHGHEYAILQKLLARSLGFPDPVTGLYNIHHGVLVKDENNIYQVFELTTWKNRISRKLKNLPVDTALHIHEKLINNNALNTEMRYFPVYHFPDDACFVIRQSILEKFIDSYFPSTTHTSPKITTPLSRLLWLACKNNNLISSLIDHPYKLISVFEQWAASEGITDRLSGDTLKKALKRGRP</sequence>
<reference evidence="1 2" key="1">
    <citation type="submission" date="2019-11" db="EMBL/GenBank/DDBJ databases">
        <title>Escherichia alba sp. nov. isolated from the gut of plastic-eating superworms Zophobas atratus.</title>
        <authorList>
            <person name="Yang Y."/>
        </authorList>
    </citation>
    <scope>NUCLEOTIDE SEQUENCE [LARGE SCALE GENOMIC DNA]</scope>
    <source>
        <strain evidence="2">BIT-B35</strain>
    </source>
</reference>
<gene>
    <name evidence="1" type="ORF">GJV78_18935</name>
</gene>
<proteinExistence type="predicted"/>
<protein>
    <submittedName>
        <fullName evidence="1">Uncharacterized protein</fullName>
    </submittedName>
</protein>
<dbReference type="RefSeq" id="WP_155109769.1">
    <property type="nucleotide sequence ID" value="NZ_WMJZ01000033.1"/>
</dbReference>
<name>A0A6L6IRD9_9ENTR</name>
<dbReference type="EMBL" id="WMJZ01000033">
    <property type="protein sequence ID" value="MTH48288.1"/>
    <property type="molecule type" value="Genomic_DNA"/>
</dbReference>
<dbReference type="AlphaFoldDB" id="A0A6L6IRD9"/>
<dbReference type="Proteomes" id="UP000477739">
    <property type="component" value="Unassembled WGS sequence"/>
</dbReference>
<keyword evidence="2" id="KW-1185">Reference proteome</keyword>
<evidence type="ECO:0000313" key="1">
    <source>
        <dbReference type="EMBL" id="MTH48288.1"/>
    </source>
</evidence>
<organism evidence="1 2">
    <name type="scientific">Intestinirhabdus alba</name>
    <dbReference type="NCBI Taxonomy" id="2899544"/>
    <lineage>
        <taxon>Bacteria</taxon>
        <taxon>Pseudomonadati</taxon>
        <taxon>Pseudomonadota</taxon>
        <taxon>Gammaproteobacteria</taxon>
        <taxon>Enterobacterales</taxon>
        <taxon>Enterobacteriaceae</taxon>
        <taxon>Intestinirhabdus</taxon>
    </lineage>
</organism>
<comment type="caution">
    <text evidence="1">The sequence shown here is derived from an EMBL/GenBank/DDBJ whole genome shotgun (WGS) entry which is preliminary data.</text>
</comment>
<dbReference type="OrthoDB" id="6555354at2"/>
<evidence type="ECO:0000313" key="2">
    <source>
        <dbReference type="Proteomes" id="UP000477739"/>
    </source>
</evidence>